<feature type="non-terminal residue" evidence="2">
    <location>
        <position position="1"/>
    </location>
</feature>
<accession>A0A383BL63</accession>
<dbReference type="PANTHER" id="PTHR43020">
    <property type="entry name" value="CDK5 REGULATORY SUBUNIT-ASSOCIATED PROTEIN 1"/>
    <property type="match status" value="1"/>
</dbReference>
<dbReference type="Gene3D" id="3.80.30.20">
    <property type="entry name" value="tm_1862 like domain"/>
    <property type="match status" value="1"/>
</dbReference>
<evidence type="ECO:0000313" key="2">
    <source>
        <dbReference type="EMBL" id="SVE20946.1"/>
    </source>
</evidence>
<dbReference type="GO" id="GO:0051539">
    <property type="term" value="F:4 iron, 4 sulfur cluster binding"/>
    <property type="evidence" value="ECO:0007669"/>
    <property type="project" value="TreeGrafter"/>
</dbReference>
<dbReference type="PANTHER" id="PTHR43020:SF2">
    <property type="entry name" value="MITOCHONDRIAL TRNA METHYLTHIOTRANSFERASE CDK5RAP1"/>
    <property type="match status" value="1"/>
</dbReference>
<dbReference type="Pfam" id="PF04055">
    <property type="entry name" value="Radical_SAM"/>
    <property type="match status" value="1"/>
</dbReference>
<feature type="domain" description="Radical SAM core" evidence="1">
    <location>
        <begin position="1"/>
        <end position="166"/>
    </location>
</feature>
<dbReference type="InterPro" id="IPR007197">
    <property type="entry name" value="rSAM"/>
</dbReference>
<dbReference type="AlphaFoldDB" id="A0A383BL63"/>
<dbReference type="EMBL" id="UINC01201555">
    <property type="protein sequence ID" value="SVE20946.1"/>
    <property type="molecule type" value="Genomic_DNA"/>
</dbReference>
<evidence type="ECO:0000259" key="1">
    <source>
        <dbReference type="PROSITE" id="PS51918"/>
    </source>
</evidence>
<reference evidence="2" key="1">
    <citation type="submission" date="2018-05" db="EMBL/GenBank/DDBJ databases">
        <authorList>
            <person name="Lanie J.A."/>
            <person name="Ng W.-L."/>
            <person name="Kazmierczak K.M."/>
            <person name="Andrzejewski T.M."/>
            <person name="Davidsen T.M."/>
            <person name="Wayne K.J."/>
            <person name="Tettelin H."/>
            <person name="Glass J.I."/>
            <person name="Rusch D."/>
            <person name="Podicherti R."/>
            <person name="Tsui H.-C.T."/>
            <person name="Winkler M.E."/>
        </authorList>
    </citation>
    <scope>NUCLEOTIDE SEQUENCE</scope>
</reference>
<gene>
    <name evidence="2" type="ORF">METZ01_LOCUS473800</name>
</gene>
<dbReference type="SUPFAM" id="SSF102114">
    <property type="entry name" value="Radical SAM enzymes"/>
    <property type="match status" value="1"/>
</dbReference>
<dbReference type="PROSITE" id="PS51918">
    <property type="entry name" value="RADICAL_SAM"/>
    <property type="match status" value="1"/>
</dbReference>
<dbReference type="InterPro" id="IPR023404">
    <property type="entry name" value="rSAM_horseshoe"/>
</dbReference>
<protein>
    <recommendedName>
        <fullName evidence="1">Radical SAM core domain-containing protein</fullName>
    </recommendedName>
</protein>
<organism evidence="2">
    <name type="scientific">marine metagenome</name>
    <dbReference type="NCBI Taxonomy" id="408172"/>
    <lineage>
        <taxon>unclassified sequences</taxon>
        <taxon>metagenomes</taxon>
        <taxon>ecological metagenomes</taxon>
    </lineage>
</organism>
<dbReference type="SMART" id="SM00729">
    <property type="entry name" value="Elp3"/>
    <property type="match status" value="1"/>
</dbReference>
<dbReference type="GO" id="GO:0005829">
    <property type="term" value="C:cytosol"/>
    <property type="evidence" value="ECO:0007669"/>
    <property type="project" value="TreeGrafter"/>
</dbReference>
<dbReference type="GO" id="GO:0035597">
    <property type="term" value="F:tRNA-2-methylthio-N(6)-dimethylallyladenosine(37) synthase activity"/>
    <property type="evidence" value="ECO:0007669"/>
    <property type="project" value="TreeGrafter"/>
</dbReference>
<dbReference type="InterPro" id="IPR006638">
    <property type="entry name" value="Elp3/MiaA/NifB-like_rSAM"/>
</dbReference>
<name>A0A383BL63_9ZZZZ</name>
<sequence length="231" mass="26419">QENGKKLLDIIDALHRLEGVERIRISSIEPTTVPDGILERMTDSQHKLVPFLHLPVQSGSDTILQKMKRRYSVKEYAHEVHQAWKKVEDICIGTDVMVGFPGETEAQFLQTQNLLQDLPIHYFHVFPYSSRPGTPAQRLEDQLDPNQIRERAAKLRNLSRKKRRHAHRKLIGTTQQVLFEARKTDGSQSGYTANYTRVMLREDSGKDLCNQMIPVQITHLGDGLVYGSPTI</sequence>
<proteinExistence type="predicted"/>
<dbReference type="InterPro" id="IPR058240">
    <property type="entry name" value="rSAM_sf"/>
</dbReference>